<dbReference type="Proteomes" id="UP000603641">
    <property type="component" value="Unassembled WGS sequence"/>
</dbReference>
<dbReference type="PANTHER" id="PTHR34796">
    <property type="entry name" value="EXPRESSED PROTEIN"/>
    <property type="match status" value="1"/>
</dbReference>
<comment type="caution">
    <text evidence="1">The sequence shown here is derived from an EMBL/GenBank/DDBJ whole genome shotgun (WGS) entry which is preliminary data.</text>
</comment>
<dbReference type="PANTHER" id="PTHR34796:SF1">
    <property type="entry name" value="EXPRESSED PROTEIN"/>
    <property type="match status" value="1"/>
</dbReference>
<sequence length="170" mass="20097">MTYPKPWIEYLVHFHRDQDYFECHEVLEEHWKDEGMKGDLWPGLIQLAVALYHHRRGNNNGAKRMILSCKVKLQKEESALKELGIEVEPFFELLDKSIQKVEQQQPFESIALPLSTDLMHVCLLKAGVMEEEWSLSTVVDENIVHKHSFRDRTTVIDERNRQKLMKNRNV</sequence>
<evidence type="ECO:0000313" key="2">
    <source>
        <dbReference type="Proteomes" id="UP000603641"/>
    </source>
</evidence>
<dbReference type="Gene3D" id="1.10.3450.10">
    <property type="entry name" value="TTHA0068-like"/>
    <property type="match status" value="1"/>
</dbReference>
<proteinExistence type="predicted"/>
<protein>
    <submittedName>
        <fullName evidence="1">DUF309 domain-containing protein</fullName>
    </submittedName>
</protein>
<dbReference type="SUPFAM" id="SSF140663">
    <property type="entry name" value="TTHA0068-like"/>
    <property type="match status" value="1"/>
</dbReference>
<accession>A0ABR8SNH5</accession>
<gene>
    <name evidence="1" type="ORF">H9648_11360</name>
</gene>
<name>A0ABR8SNH5_9BACL</name>
<keyword evidence="2" id="KW-1185">Reference proteome</keyword>
<reference evidence="1 2" key="1">
    <citation type="submission" date="2020-08" db="EMBL/GenBank/DDBJ databases">
        <title>A Genomic Blueprint of the Chicken Gut Microbiome.</title>
        <authorList>
            <person name="Gilroy R."/>
            <person name="Ravi A."/>
            <person name="Getino M."/>
            <person name="Pursley I."/>
            <person name="Horton D.L."/>
            <person name="Alikhan N.-F."/>
            <person name="Baker D."/>
            <person name="Gharbi K."/>
            <person name="Hall N."/>
            <person name="Watson M."/>
            <person name="Adriaenssens E.M."/>
            <person name="Foster-Nyarko E."/>
            <person name="Jarju S."/>
            <person name="Secka A."/>
            <person name="Antonio M."/>
            <person name="Oren A."/>
            <person name="Chaudhuri R."/>
            <person name="La Ragione R.M."/>
            <person name="Hildebrand F."/>
            <person name="Pallen M.J."/>
        </authorList>
    </citation>
    <scope>NUCLEOTIDE SEQUENCE [LARGE SCALE GENOMIC DNA]</scope>
    <source>
        <strain evidence="1 2">Sa2CUA10</strain>
    </source>
</reference>
<dbReference type="EMBL" id="JACSQM010000004">
    <property type="protein sequence ID" value="MBD7964649.1"/>
    <property type="molecule type" value="Genomic_DNA"/>
</dbReference>
<dbReference type="InterPro" id="IPR023203">
    <property type="entry name" value="TTHA0068_sf"/>
</dbReference>
<organism evidence="1 2">
    <name type="scientific">Fictibacillus norfolkensis</name>
    <dbReference type="NCBI Taxonomy" id="2762233"/>
    <lineage>
        <taxon>Bacteria</taxon>
        <taxon>Bacillati</taxon>
        <taxon>Bacillota</taxon>
        <taxon>Bacilli</taxon>
        <taxon>Bacillales</taxon>
        <taxon>Fictibacillaceae</taxon>
        <taxon>Fictibacillus</taxon>
    </lineage>
</organism>
<dbReference type="Pfam" id="PF03745">
    <property type="entry name" value="DUF309"/>
    <property type="match status" value="1"/>
</dbReference>
<dbReference type="RefSeq" id="WP_191753929.1">
    <property type="nucleotide sequence ID" value="NZ_JACSQM010000004.1"/>
</dbReference>
<dbReference type="InterPro" id="IPR005500">
    <property type="entry name" value="DUF309"/>
</dbReference>
<evidence type="ECO:0000313" key="1">
    <source>
        <dbReference type="EMBL" id="MBD7964649.1"/>
    </source>
</evidence>